<comment type="caution">
    <text evidence="2">The sequence shown here is derived from an EMBL/GenBank/DDBJ whole genome shotgun (WGS) entry which is preliminary data.</text>
</comment>
<organism evidence="2 3">
    <name type="scientific">Trichomalopsis sarcophagae</name>
    <dbReference type="NCBI Taxonomy" id="543379"/>
    <lineage>
        <taxon>Eukaryota</taxon>
        <taxon>Metazoa</taxon>
        <taxon>Ecdysozoa</taxon>
        <taxon>Arthropoda</taxon>
        <taxon>Hexapoda</taxon>
        <taxon>Insecta</taxon>
        <taxon>Pterygota</taxon>
        <taxon>Neoptera</taxon>
        <taxon>Endopterygota</taxon>
        <taxon>Hymenoptera</taxon>
        <taxon>Apocrita</taxon>
        <taxon>Proctotrupomorpha</taxon>
        <taxon>Chalcidoidea</taxon>
        <taxon>Pteromalidae</taxon>
        <taxon>Pteromalinae</taxon>
        <taxon>Trichomalopsis</taxon>
    </lineage>
</organism>
<dbReference type="Gene3D" id="3.30.420.10">
    <property type="entry name" value="Ribonuclease H-like superfamily/Ribonuclease H"/>
    <property type="match status" value="1"/>
</dbReference>
<keyword evidence="3" id="KW-1185">Reference proteome</keyword>
<proteinExistence type="predicted"/>
<sequence>MRALWRRDERVGVIAQYFDCTQQTVRNWIRRFEKEDKNNLSHDLRADNSGSRLASRSVERVRHAILENPFQPVCRIPEALGLDVGEQTPRTSIKSRLHTGTYWAWISGDGPGDLVAIERRLNSETYVQILNDYLLPGVNARYPVNEPVFVIEDNSPIHTARVVAEWYADHPKLQRLNHLP</sequence>
<dbReference type="GO" id="GO:0003676">
    <property type="term" value="F:nucleic acid binding"/>
    <property type="evidence" value="ECO:0007669"/>
    <property type="project" value="InterPro"/>
</dbReference>
<dbReference type="Proteomes" id="UP000215335">
    <property type="component" value="Unassembled WGS sequence"/>
</dbReference>
<dbReference type="InterPro" id="IPR036397">
    <property type="entry name" value="RNaseH_sf"/>
</dbReference>
<name>A0A232EX02_9HYME</name>
<evidence type="ECO:0000256" key="1">
    <source>
        <dbReference type="ARBA" id="ARBA00004123"/>
    </source>
</evidence>
<dbReference type="EMBL" id="NNAY01001802">
    <property type="protein sequence ID" value="OXU22882.1"/>
    <property type="molecule type" value="Genomic_DNA"/>
</dbReference>
<evidence type="ECO:0000313" key="3">
    <source>
        <dbReference type="Proteomes" id="UP000215335"/>
    </source>
</evidence>
<dbReference type="InterPro" id="IPR009057">
    <property type="entry name" value="Homeodomain-like_sf"/>
</dbReference>
<evidence type="ECO:0000313" key="2">
    <source>
        <dbReference type="EMBL" id="OXU22882.1"/>
    </source>
</evidence>
<comment type="subcellular location">
    <subcellularLocation>
        <location evidence="1">Nucleus</location>
    </subcellularLocation>
</comment>
<protein>
    <recommendedName>
        <fullName evidence="4">Tc1-like transposase DDE domain-containing protein</fullName>
    </recommendedName>
</protein>
<evidence type="ECO:0008006" key="4">
    <source>
        <dbReference type="Google" id="ProtNLM"/>
    </source>
</evidence>
<gene>
    <name evidence="2" type="ORF">TSAR_007108</name>
</gene>
<dbReference type="SUPFAM" id="SSF46689">
    <property type="entry name" value="Homeodomain-like"/>
    <property type="match status" value="1"/>
</dbReference>
<dbReference type="GO" id="GO:0005634">
    <property type="term" value="C:nucleus"/>
    <property type="evidence" value="ECO:0007669"/>
    <property type="project" value="UniProtKB-SubCell"/>
</dbReference>
<reference evidence="2 3" key="1">
    <citation type="journal article" date="2017" name="Curr. Biol.">
        <title>The Evolution of Venom by Co-option of Single-Copy Genes.</title>
        <authorList>
            <person name="Martinson E.O."/>
            <person name="Mrinalini"/>
            <person name="Kelkar Y.D."/>
            <person name="Chang C.H."/>
            <person name="Werren J.H."/>
        </authorList>
    </citation>
    <scope>NUCLEOTIDE SEQUENCE [LARGE SCALE GENOMIC DNA]</scope>
    <source>
        <strain evidence="2 3">Alberta</strain>
        <tissue evidence="2">Whole body</tissue>
    </source>
</reference>
<dbReference type="AlphaFoldDB" id="A0A232EX02"/>
<accession>A0A232EX02</accession>